<keyword evidence="1" id="KW-0812">Transmembrane</keyword>
<dbReference type="AlphaFoldDB" id="A0A0F9BSN4"/>
<evidence type="ECO:0000256" key="1">
    <source>
        <dbReference type="SAM" id="Phobius"/>
    </source>
</evidence>
<evidence type="ECO:0000313" key="2">
    <source>
        <dbReference type="EMBL" id="KKL16907.1"/>
    </source>
</evidence>
<accession>A0A0F9BSN4</accession>
<keyword evidence="1" id="KW-1133">Transmembrane helix</keyword>
<name>A0A0F9BSN4_9ZZZZ</name>
<dbReference type="EMBL" id="LAZR01039478">
    <property type="protein sequence ID" value="KKL16907.1"/>
    <property type="molecule type" value="Genomic_DNA"/>
</dbReference>
<comment type="caution">
    <text evidence="2">The sequence shown here is derived from an EMBL/GenBank/DDBJ whole genome shotgun (WGS) entry which is preliminary data.</text>
</comment>
<reference evidence="2" key="1">
    <citation type="journal article" date="2015" name="Nature">
        <title>Complex archaea that bridge the gap between prokaryotes and eukaryotes.</title>
        <authorList>
            <person name="Spang A."/>
            <person name="Saw J.H."/>
            <person name="Jorgensen S.L."/>
            <person name="Zaremba-Niedzwiedzka K."/>
            <person name="Martijn J."/>
            <person name="Lind A.E."/>
            <person name="van Eijk R."/>
            <person name="Schleper C."/>
            <person name="Guy L."/>
            <person name="Ettema T.J."/>
        </authorList>
    </citation>
    <scope>NUCLEOTIDE SEQUENCE</scope>
</reference>
<organism evidence="2">
    <name type="scientific">marine sediment metagenome</name>
    <dbReference type="NCBI Taxonomy" id="412755"/>
    <lineage>
        <taxon>unclassified sequences</taxon>
        <taxon>metagenomes</taxon>
        <taxon>ecological metagenomes</taxon>
    </lineage>
</organism>
<protein>
    <submittedName>
        <fullName evidence="2">Uncharacterized protein</fullName>
    </submittedName>
</protein>
<proteinExistence type="predicted"/>
<feature type="transmembrane region" description="Helical" evidence="1">
    <location>
        <begin position="75"/>
        <end position="94"/>
    </location>
</feature>
<gene>
    <name evidence="2" type="ORF">LCGC14_2490870</name>
</gene>
<keyword evidence="1" id="KW-0472">Membrane</keyword>
<sequence>MRNPAIANSAWPVLAWIALNLADACITLIGIEHGLLEANAILGNFLGPELVVIKFILAIAVLWGLHRFRKLHLLLPLNIGMGVIAIWNLAAILLNG</sequence>
<feature type="transmembrane region" description="Helical" evidence="1">
    <location>
        <begin position="40"/>
        <end position="63"/>
    </location>
</feature>